<protein>
    <submittedName>
        <fullName evidence="2">Uncharacterized protein</fullName>
    </submittedName>
</protein>
<dbReference type="Proteomes" id="UP000828390">
    <property type="component" value="Unassembled WGS sequence"/>
</dbReference>
<keyword evidence="3" id="KW-1185">Reference proteome</keyword>
<proteinExistence type="predicted"/>
<accession>A0A9D3Z4T2</accession>
<reference evidence="2" key="2">
    <citation type="submission" date="2020-11" db="EMBL/GenBank/DDBJ databases">
        <authorList>
            <person name="McCartney M.A."/>
            <person name="Auch B."/>
            <person name="Kono T."/>
            <person name="Mallez S."/>
            <person name="Becker A."/>
            <person name="Gohl D.M."/>
            <person name="Silverstein K.A.T."/>
            <person name="Koren S."/>
            <person name="Bechman K.B."/>
            <person name="Herman A."/>
            <person name="Abrahante J.E."/>
            <person name="Garbe J."/>
        </authorList>
    </citation>
    <scope>NUCLEOTIDE SEQUENCE</scope>
    <source>
        <strain evidence="2">Duluth1</strain>
        <tissue evidence="2">Whole animal</tissue>
    </source>
</reference>
<feature type="transmembrane region" description="Helical" evidence="1">
    <location>
        <begin position="91"/>
        <end position="111"/>
    </location>
</feature>
<keyword evidence="1" id="KW-1133">Transmembrane helix</keyword>
<keyword evidence="1" id="KW-0472">Membrane</keyword>
<keyword evidence="1" id="KW-0812">Transmembrane</keyword>
<reference evidence="2" key="1">
    <citation type="journal article" date="2019" name="bioRxiv">
        <title>The Genome of the Zebra Mussel, Dreissena polymorpha: A Resource for Invasive Species Research.</title>
        <authorList>
            <person name="McCartney M.A."/>
            <person name="Auch B."/>
            <person name="Kono T."/>
            <person name="Mallez S."/>
            <person name="Zhang Y."/>
            <person name="Obille A."/>
            <person name="Becker A."/>
            <person name="Abrahante J.E."/>
            <person name="Garbe J."/>
            <person name="Badalamenti J.P."/>
            <person name="Herman A."/>
            <person name="Mangelson H."/>
            <person name="Liachko I."/>
            <person name="Sullivan S."/>
            <person name="Sone E.D."/>
            <person name="Koren S."/>
            <person name="Silverstein K.A.T."/>
            <person name="Beckman K.B."/>
            <person name="Gohl D.M."/>
        </authorList>
    </citation>
    <scope>NUCLEOTIDE SEQUENCE</scope>
    <source>
        <strain evidence="2">Duluth1</strain>
        <tissue evidence="2">Whole animal</tissue>
    </source>
</reference>
<evidence type="ECO:0000256" key="1">
    <source>
        <dbReference type="SAM" id="Phobius"/>
    </source>
</evidence>
<organism evidence="2 3">
    <name type="scientific">Dreissena polymorpha</name>
    <name type="common">Zebra mussel</name>
    <name type="synonym">Mytilus polymorpha</name>
    <dbReference type="NCBI Taxonomy" id="45954"/>
    <lineage>
        <taxon>Eukaryota</taxon>
        <taxon>Metazoa</taxon>
        <taxon>Spiralia</taxon>
        <taxon>Lophotrochozoa</taxon>
        <taxon>Mollusca</taxon>
        <taxon>Bivalvia</taxon>
        <taxon>Autobranchia</taxon>
        <taxon>Heteroconchia</taxon>
        <taxon>Euheterodonta</taxon>
        <taxon>Imparidentia</taxon>
        <taxon>Neoheterodontei</taxon>
        <taxon>Myida</taxon>
        <taxon>Dreissenoidea</taxon>
        <taxon>Dreissenidae</taxon>
        <taxon>Dreissena</taxon>
    </lineage>
</organism>
<dbReference type="AlphaFoldDB" id="A0A9D3Z4T2"/>
<dbReference type="EMBL" id="JAIWYP010000014">
    <property type="protein sequence ID" value="KAH3712813.1"/>
    <property type="molecule type" value="Genomic_DNA"/>
</dbReference>
<gene>
    <name evidence="2" type="ORF">DPMN_072570</name>
</gene>
<comment type="caution">
    <text evidence="2">The sequence shown here is derived from an EMBL/GenBank/DDBJ whole genome shotgun (WGS) entry which is preliminary data.</text>
</comment>
<evidence type="ECO:0000313" key="3">
    <source>
        <dbReference type="Proteomes" id="UP000828390"/>
    </source>
</evidence>
<name>A0A9D3Z4T2_DREPO</name>
<evidence type="ECO:0000313" key="2">
    <source>
        <dbReference type="EMBL" id="KAH3712813.1"/>
    </source>
</evidence>
<sequence>MLIGNSSNESDPAEVTSHGINKTESVSMQFMQPSTVYAEASSTEEPNITFIWRGTTQSDNITDITVKSVTLGGLNDRIKPPLNSKAFMTELALKIAGPFVLIYMGMMVFIFRQKLCSRLIKGGSSQTGFLQSNTAALPDDSIYSFANETECEPRTNCGSPRVDDGMCIPEMPTEDPTYNRTMGCAADWQNTDACSSTPRQPSSDAKHLATNESLFTNAEDAPYSLVCLDKGTKVTVCHGPTRTTPESASDPVYTVVNKNKKATTACKTQEMIPQPTRTTPESASDPVHSVVNKDKKANTVCKTQVMIPQHFSNSSPTLESDDIAYSVANECKATDGGTSLEHSTTKTDDCKPDDSDYADIVEFFSIK</sequence>